<organism evidence="1 2">
    <name type="scientific">Pararhizobium antarcticum</name>
    <dbReference type="NCBI Taxonomy" id="1798805"/>
    <lineage>
        <taxon>Bacteria</taxon>
        <taxon>Pseudomonadati</taxon>
        <taxon>Pseudomonadota</taxon>
        <taxon>Alphaproteobacteria</taxon>
        <taxon>Hyphomicrobiales</taxon>
        <taxon>Rhizobiaceae</taxon>
        <taxon>Rhizobium/Agrobacterium group</taxon>
        <taxon>Pararhizobium</taxon>
    </lineage>
</organism>
<dbReference type="AlphaFoldDB" id="A0A657LUD1"/>
<comment type="caution">
    <text evidence="1">The sequence shown here is derived from an EMBL/GenBank/DDBJ whole genome shotgun (WGS) entry which is preliminary data.</text>
</comment>
<protein>
    <submittedName>
        <fullName evidence="1">Uncharacterized protein</fullName>
    </submittedName>
</protein>
<evidence type="ECO:0000313" key="1">
    <source>
        <dbReference type="EMBL" id="OJF97633.1"/>
    </source>
</evidence>
<gene>
    <name evidence="1" type="ORF">AX760_16215</name>
</gene>
<dbReference type="EMBL" id="LSRP01000081">
    <property type="protein sequence ID" value="OJF97633.1"/>
    <property type="molecule type" value="Genomic_DNA"/>
</dbReference>
<accession>A0A657LUD1</accession>
<keyword evidence="2" id="KW-1185">Reference proteome</keyword>
<reference evidence="1 2" key="1">
    <citation type="submission" date="2016-02" db="EMBL/GenBank/DDBJ databases">
        <title>Genome sequencing of a beta-galactosidase producing bacteria Rhizobium sp. 59.</title>
        <authorList>
            <person name="Wang D."/>
            <person name="Kot W."/>
            <person name="Qin Y."/>
            <person name="Hansen L."/>
            <person name="Naqvi K."/>
            <person name="Rensing C."/>
        </authorList>
    </citation>
    <scope>NUCLEOTIDE SEQUENCE [LARGE SCALE GENOMIC DNA]</scope>
    <source>
        <strain evidence="1 2">59</strain>
    </source>
</reference>
<name>A0A657LUD1_9HYPH</name>
<sequence>MRRVSRARSSYWRMIRRPPAPMQDEARRAIRLLVNLIHRIEDLRFILSTPEFFDNFPHVTGRK</sequence>
<evidence type="ECO:0000313" key="2">
    <source>
        <dbReference type="Proteomes" id="UP000182661"/>
    </source>
</evidence>
<dbReference type="Proteomes" id="UP000182661">
    <property type="component" value="Unassembled WGS sequence"/>
</dbReference>
<proteinExistence type="predicted"/>